<name>A0A1T4QKH1_9FIRM</name>
<dbReference type="PANTHER" id="PTHR47739:SF1">
    <property type="entry name" value="TRNA1(VAL) (ADENINE(37)-N6)-METHYLTRANSFERASE"/>
    <property type="match status" value="1"/>
</dbReference>
<dbReference type="RefSeq" id="WP_078665752.1">
    <property type="nucleotide sequence ID" value="NZ_FUXM01000019.1"/>
</dbReference>
<evidence type="ECO:0000313" key="3">
    <source>
        <dbReference type="Proteomes" id="UP000189933"/>
    </source>
</evidence>
<dbReference type="InterPro" id="IPR029063">
    <property type="entry name" value="SAM-dependent_MTases_sf"/>
</dbReference>
<dbReference type="SUPFAM" id="SSF53335">
    <property type="entry name" value="S-adenosyl-L-methionine-dependent methyltransferases"/>
    <property type="match status" value="1"/>
</dbReference>
<dbReference type="GO" id="GO:0003676">
    <property type="term" value="F:nucleic acid binding"/>
    <property type="evidence" value="ECO:0007669"/>
    <property type="project" value="InterPro"/>
</dbReference>
<dbReference type="EMBL" id="FUXM01000019">
    <property type="protein sequence ID" value="SKA04290.1"/>
    <property type="molecule type" value="Genomic_DNA"/>
</dbReference>
<dbReference type="AlphaFoldDB" id="A0A1T4QKH1"/>
<dbReference type="GO" id="GO:0032259">
    <property type="term" value="P:methylation"/>
    <property type="evidence" value="ECO:0007669"/>
    <property type="project" value="UniProtKB-KW"/>
</dbReference>
<dbReference type="InterPro" id="IPR002052">
    <property type="entry name" value="DNA_methylase_N6_adenine_CS"/>
</dbReference>
<reference evidence="3" key="1">
    <citation type="submission" date="2017-02" db="EMBL/GenBank/DDBJ databases">
        <authorList>
            <person name="Varghese N."/>
            <person name="Submissions S."/>
        </authorList>
    </citation>
    <scope>NUCLEOTIDE SEQUENCE [LARGE SCALE GENOMIC DNA]</scope>
    <source>
        <strain evidence="3">DSM 16521</strain>
    </source>
</reference>
<dbReference type="CDD" id="cd02440">
    <property type="entry name" value="AdoMet_MTases"/>
    <property type="match status" value="1"/>
</dbReference>
<dbReference type="Gene3D" id="3.40.50.150">
    <property type="entry name" value="Vaccinia Virus protein VP39"/>
    <property type="match status" value="1"/>
</dbReference>
<dbReference type="OrthoDB" id="9777257at2"/>
<dbReference type="Proteomes" id="UP000189933">
    <property type="component" value="Unassembled WGS sequence"/>
</dbReference>
<dbReference type="InterPro" id="IPR007848">
    <property type="entry name" value="Small_mtfrase_dom"/>
</dbReference>
<evidence type="ECO:0000259" key="1">
    <source>
        <dbReference type="Pfam" id="PF05175"/>
    </source>
</evidence>
<dbReference type="GO" id="GO:0008170">
    <property type="term" value="F:N-methyltransferase activity"/>
    <property type="evidence" value="ECO:0007669"/>
    <property type="project" value="UniProtKB-ARBA"/>
</dbReference>
<keyword evidence="2" id="KW-0808">Transferase</keyword>
<evidence type="ECO:0000313" key="2">
    <source>
        <dbReference type="EMBL" id="SKA04290.1"/>
    </source>
</evidence>
<sequence length="248" mass="28098">MVRLEPGERIDTLTTDGLQIIQAEDQFRYTIDAVLLSWFATVQRGDTILDLGTGTGIIPLLMIQRQPDLSFTALELNEQVAERAQRSIRLNKLQERIEVVNADLRSWKPGRHYNLVVANPPYRPLGQGKLSATKKIGMARHELTCTLEDVIKAAARALGTRGRLAMVYRPERLAELMVLLVQYRFQVKRLWFVHGKESRIATQVLLEAYKDGGPGLKVLPPLFIYDEQGHYTSAMLAIYKDLRSVGLE</sequence>
<proteinExistence type="predicted"/>
<dbReference type="PROSITE" id="PS00092">
    <property type="entry name" value="N6_MTASE"/>
    <property type="match status" value="1"/>
</dbReference>
<dbReference type="Pfam" id="PF05175">
    <property type="entry name" value="MTS"/>
    <property type="match status" value="1"/>
</dbReference>
<feature type="domain" description="Methyltransferase small" evidence="1">
    <location>
        <begin position="34"/>
        <end position="170"/>
    </location>
</feature>
<gene>
    <name evidence="2" type="ORF">SAMN02745885_01709</name>
</gene>
<keyword evidence="3" id="KW-1185">Reference proteome</keyword>
<organism evidence="2 3">
    <name type="scientific">Carboxydocella sporoproducens DSM 16521</name>
    <dbReference type="NCBI Taxonomy" id="1121270"/>
    <lineage>
        <taxon>Bacteria</taxon>
        <taxon>Bacillati</taxon>
        <taxon>Bacillota</taxon>
        <taxon>Clostridia</taxon>
        <taxon>Eubacteriales</taxon>
        <taxon>Clostridiales Family XVI. Incertae Sedis</taxon>
        <taxon>Carboxydocella</taxon>
    </lineage>
</organism>
<dbReference type="PANTHER" id="PTHR47739">
    <property type="entry name" value="TRNA1(VAL) (ADENINE(37)-N6)-METHYLTRANSFERASE"/>
    <property type="match status" value="1"/>
</dbReference>
<dbReference type="GO" id="GO:0008757">
    <property type="term" value="F:S-adenosylmethionine-dependent methyltransferase activity"/>
    <property type="evidence" value="ECO:0007669"/>
    <property type="project" value="UniProtKB-ARBA"/>
</dbReference>
<dbReference type="InterPro" id="IPR050210">
    <property type="entry name" value="tRNA_Adenine-N(6)_MTase"/>
</dbReference>
<protein>
    <submittedName>
        <fullName evidence="2">tRNA1(Val) A37 N6-methylase TrmN6</fullName>
    </submittedName>
</protein>
<keyword evidence="2" id="KW-0489">Methyltransferase</keyword>
<accession>A0A1T4QKH1</accession>